<evidence type="ECO:0000313" key="1">
    <source>
        <dbReference type="EMBL" id="MFD0752268.1"/>
    </source>
</evidence>
<gene>
    <name evidence="1" type="ORF">ACFQZS_19090</name>
</gene>
<proteinExistence type="predicted"/>
<dbReference type="RefSeq" id="WP_377102635.1">
    <property type="nucleotide sequence ID" value="NZ_JBHTHU010000022.1"/>
</dbReference>
<comment type="caution">
    <text evidence="1">The sequence shown here is derived from an EMBL/GenBank/DDBJ whole genome shotgun (WGS) entry which is preliminary data.</text>
</comment>
<keyword evidence="2" id="KW-1185">Reference proteome</keyword>
<dbReference type="NCBIfam" id="NF035938">
    <property type="entry name" value="EboA_domain"/>
    <property type="match status" value="1"/>
</dbReference>
<sequence length="285" mass="32648">MYNYDVDSLRQLFEKILAKDVSADVFIWLKQKGNFNTQFVLVPRKTGKAALHISEEEDRQLDEIIPGFTLNGWSIDMLGRAYLLLELDETDTEAYFRKIENLFSAAEVNELVALYSALPLLAHPERWVKRCAEGIRSNIGNVLEAIMYQNPYPQNNLDQSAWNQLILKAFFTGKDVGKIQGIDTRANKELAYVVRDYVHERRAAGRDINPSLWRLVGPFIDDKVFEDVKWAMESGVYVNQKAAALALSQSNYQPAVELLNSEPRLKAAIEQKELTWDSLTIEHQH</sequence>
<organism evidence="1 2">
    <name type="scientific">Mucilaginibacter calamicampi</name>
    <dbReference type="NCBI Taxonomy" id="1302352"/>
    <lineage>
        <taxon>Bacteria</taxon>
        <taxon>Pseudomonadati</taxon>
        <taxon>Bacteroidota</taxon>
        <taxon>Sphingobacteriia</taxon>
        <taxon>Sphingobacteriales</taxon>
        <taxon>Sphingobacteriaceae</taxon>
        <taxon>Mucilaginibacter</taxon>
    </lineage>
</organism>
<dbReference type="InterPro" id="IPR047715">
    <property type="entry name" value="EboA_dom"/>
</dbReference>
<evidence type="ECO:0000313" key="2">
    <source>
        <dbReference type="Proteomes" id="UP001596958"/>
    </source>
</evidence>
<dbReference type="Proteomes" id="UP001596958">
    <property type="component" value="Unassembled WGS sequence"/>
</dbReference>
<accession>A0ABW2Z419</accession>
<protein>
    <submittedName>
        <fullName evidence="1">EboA domain-containing protein</fullName>
    </submittedName>
</protein>
<name>A0ABW2Z419_9SPHI</name>
<dbReference type="EMBL" id="JBHTHU010000022">
    <property type="protein sequence ID" value="MFD0752268.1"/>
    <property type="molecule type" value="Genomic_DNA"/>
</dbReference>
<reference evidence="2" key="1">
    <citation type="journal article" date="2019" name="Int. J. Syst. Evol. Microbiol.">
        <title>The Global Catalogue of Microorganisms (GCM) 10K type strain sequencing project: providing services to taxonomists for standard genome sequencing and annotation.</title>
        <authorList>
            <consortium name="The Broad Institute Genomics Platform"/>
            <consortium name="The Broad Institute Genome Sequencing Center for Infectious Disease"/>
            <person name="Wu L."/>
            <person name="Ma J."/>
        </authorList>
    </citation>
    <scope>NUCLEOTIDE SEQUENCE [LARGE SCALE GENOMIC DNA]</scope>
    <source>
        <strain evidence="2">CCUG 63418</strain>
    </source>
</reference>